<dbReference type="Proteomes" id="UP001057498">
    <property type="component" value="Chromosome"/>
</dbReference>
<sequence length="189" mass="21300">MARFSKDCTEDLLALDVRQLQRDGMLTPGYTGALNWSRRGQTVATVNLTAGADRVTLGYRMSERGGEWRPMSFPVQLDRTACNFGGGRAWWLCPCCGRRVAVLYIGGSGPACRHCYRLAYRCQRETHSDRAGRRADTLRARLGWHPGILNGSGTKPKGMHWRTYWRLRLEHDAHAQRCMAGIAEKFGIV</sequence>
<dbReference type="EMBL" id="AP025730">
    <property type="protein sequence ID" value="BDI07141.1"/>
    <property type="molecule type" value="Genomic_DNA"/>
</dbReference>
<protein>
    <submittedName>
        <fullName evidence="1">Uncharacterized protein</fullName>
    </submittedName>
</protein>
<name>A0ABM7YRJ0_9BURK</name>
<proteinExistence type="predicted"/>
<gene>
    <name evidence="1" type="ORF">CATMQ487_41110</name>
</gene>
<dbReference type="RefSeq" id="WP_251970361.1">
    <property type="nucleotide sequence ID" value="NZ_AP025730.1"/>
</dbReference>
<accession>A0ABM7YRJ0</accession>
<organism evidence="1 2">
    <name type="scientific">Sphaerotilus microaerophilus</name>
    <dbReference type="NCBI Taxonomy" id="2914710"/>
    <lineage>
        <taxon>Bacteria</taxon>
        <taxon>Pseudomonadati</taxon>
        <taxon>Pseudomonadota</taxon>
        <taxon>Betaproteobacteria</taxon>
        <taxon>Burkholderiales</taxon>
        <taxon>Sphaerotilaceae</taxon>
        <taxon>Sphaerotilus</taxon>
    </lineage>
</organism>
<keyword evidence="2" id="KW-1185">Reference proteome</keyword>
<reference evidence="1" key="1">
    <citation type="submission" date="2022-04" db="EMBL/GenBank/DDBJ databases">
        <title>Whole genome sequence of Sphaerotilus sp. FB-5.</title>
        <authorList>
            <person name="Takeda M."/>
            <person name="Narihara S."/>
            <person name="Akimoto M."/>
            <person name="Akimoto R."/>
            <person name="Nishiyashiki S."/>
            <person name="Murakami T."/>
        </authorList>
    </citation>
    <scope>NUCLEOTIDE SEQUENCE</scope>
    <source>
        <strain evidence="1">FB-5</strain>
    </source>
</reference>
<evidence type="ECO:0000313" key="2">
    <source>
        <dbReference type="Proteomes" id="UP001057498"/>
    </source>
</evidence>
<evidence type="ECO:0000313" key="1">
    <source>
        <dbReference type="EMBL" id="BDI07141.1"/>
    </source>
</evidence>